<dbReference type="GO" id="GO:0007420">
    <property type="term" value="P:brain development"/>
    <property type="evidence" value="ECO:0007669"/>
    <property type="project" value="TreeGrafter"/>
</dbReference>
<proteinExistence type="inferred from homology"/>
<dbReference type="AlphaFoldDB" id="A0A6P7I4L8"/>
<evidence type="ECO:0000256" key="2">
    <source>
        <dbReference type="ARBA" id="ARBA00005670"/>
    </source>
</evidence>
<evidence type="ECO:0000256" key="9">
    <source>
        <dbReference type="ARBA" id="ARBA00023136"/>
    </source>
</evidence>
<dbReference type="SMART" id="SM00369">
    <property type="entry name" value="LRR_TYP"/>
    <property type="match status" value="5"/>
</dbReference>
<comment type="subcellular location">
    <subcellularLocation>
        <location evidence="1">Membrane</location>
        <topology evidence="1">Single-pass type I membrane protein</topology>
    </subcellularLocation>
</comment>
<feature type="region of interest" description="Disordered" evidence="13">
    <location>
        <begin position="453"/>
        <end position="499"/>
    </location>
</feature>
<reference evidence="18" key="1">
    <citation type="submission" date="2025-08" db="UniProtKB">
        <authorList>
            <consortium name="RefSeq"/>
        </authorList>
    </citation>
    <scope>IDENTIFICATION</scope>
</reference>
<accession>A0A6P7I4L8</accession>
<evidence type="ECO:0000256" key="14">
    <source>
        <dbReference type="SAM" id="Phobius"/>
    </source>
</evidence>
<keyword evidence="7" id="KW-0130">Cell adhesion</keyword>
<feature type="transmembrane region" description="Helical" evidence="14">
    <location>
        <begin position="377"/>
        <end position="397"/>
    </location>
</feature>
<dbReference type="Proteomes" id="UP000515145">
    <property type="component" value="Chromosome 5"/>
</dbReference>
<organism evidence="17 18">
    <name type="scientific">Parambassis ranga</name>
    <name type="common">Indian glassy fish</name>
    <dbReference type="NCBI Taxonomy" id="210632"/>
    <lineage>
        <taxon>Eukaryota</taxon>
        <taxon>Metazoa</taxon>
        <taxon>Chordata</taxon>
        <taxon>Craniata</taxon>
        <taxon>Vertebrata</taxon>
        <taxon>Euteleostomi</taxon>
        <taxon>Actinopterygii</taxon>
        <taxon>Neopterygii</taxon>
        <taxon>Teleostei</taxon>
        <taxon>Neoteleostei</taxon>
        <taxon>Acanthomorphata</taxon>
        <taxon>Ovalentaria</taxon>
        <taxon>Ambassidae</taxon>
        <taxon>Parambassis</taxon>
    </lineage>
</organism>
<gene>
    <name evidence="18" type="primary">LOC114436741</name>
</gene>
<evidence type="ECO:0000256" key="3">
    <source>
        <dbReference type="ARBA" id="ARBA00022614"/>
    </source>
</evidence>
<keyword evidence="5 15" id="KW-0732">Signal</keyword>
<dbReference type="InterPro" id="IPR031283">
    <property type="entry name" value="AMIGO"/>
</dbReference>
<dbReference type="Gene3D" id="3.80.10.10">
    <property type="entry name" value="Ribonuclease Inhibitor"/>
    <property type="match status" value="1"/>
</dbReference>
<evidence type="ECO:0000256" key="12">
    <source>
        <dbReference type="ARBA" id="ARBA00023319"/>
    </source>
</evidence>
<dbReference type="Gene3D" id="2.60.40.10">
    <property type="entry name" value="Immunoglobulins"/>
    <property type="match status" value="1"/>
</dbReference>
<evidence type="ECO:0000256" key="15">
    <source>
        <dbReference type="SAM" id="SignalP"/>
    </source>
</evidence>
<dbReference type="GO" id="GO:0007155">
    <property type="term" value="P:cell adhesion"/>
    <property type="evidence" value="ECO:0007669"/>
    <property type="project" value="UniProtKB-KW"/>
</dbReference>
<feature type="compositionally biased region" description="Basic and acidic residues" evidence="13">
    <location>
        <begin position="475"/>
        <end position="485"/>
    </location>
</feature>
<dbReference type="GeneID" id="114436741"/>
<dbReference type="PANTHER" id="PTHR24368:SF1">
    <property type="entry name" value="AMPHOTERIN-INDUCED PROTEIN 1"/>
    <property type="match status" value="1"/>
</dbReference>
<keyword evidence="6" id="KW-0677">Repeat</keyword>
<keyword evidence="3" id="KW-0433">Leucine-rich repeat</keyword>
<dbReference type="InterPro" id="IPR007110">
    <property type="entry name" value="Ig-like_dom"/>
</dbReference>
<feature type="signal peptide" evidence="15">
    <location>
        <begin position="1"/>
        <end position="26"/>
    </location>
</feature>
<evidence type="ECO:0000256" key="11">
    <source>
        <dbReference type="ARBA" id="ARBA00023180"/>
    </source>
</evidence>
<evidence type="ECO:0000256" key="5">
    <source>
        <dbReference type="ARBA" id="ARBA00022729"/>
    </source>
</evidence>
<evidence type="ECO:0000259" key="16">
    <source>
        <dbReference type="PROSITE" id="PS50835"/>
    </source>
</evidence>
<keyword evidence="8 14" id="KW-1133">Transmembrane helix</keyword>
<protein>
    <submittedName>
        <fullName evidence="18">Amphoterin-induced protein 1-like</fullName>
    </submittedName>
</protein>
<keyword evidence="12" id="KW-0393">Immunoglobulin domain</keyword>
<feature type="domain" description="Ig-like" evidence="16">
    <location>
        <begin position="259"/>
        <end position="359"/>
    </location>
</feature>
<comment type="similarity">
    <text evidence="2">Belongs to the immunoglobulin superfamily. AMIGO family.</text>
</comment>
<evidence type="ECO:0000313" key="18">
    <source>
        <dbReference type="RefSeq" id="XP_028262960.1"/>
    </source>
</evidence>
<dbReference type="SUPFAM" id="SSF48726">
    <property type="entry name" value="Immunoglobulin"/>
    <property type="match status" value="1"/>
</dbReference>
<evidence type="ECO:0000313" key="17">
    <source>
        <dbReference type="Proteomes" id="UP000515145"/>
    </source>
</evidence>
<evidence type="ECO:0000256" key="7">
    <source>
        <dbReference type="ARBA" id="ARBA00022889"/>
    </source>
</evidence>
<feature type="chain" id="PRO_5027776725" evidence="15">
    <location>
        <begin position="27"/>
        <end position="499"/>
    </location>
</feature>
<keyword evidence="17" id="KW-1185">Reference proteome</keyword>
<dbReference type="SMART" id="SM00409">
    <property type="entry name" value="IG"/>
    <property type="match status" value="1"/>
</dbReference>
<evidence type="ECO:0000256" key="6">
    <source>
        <dbReference type="ARBA" id="ARBA00022737"/>
    </source>
</evidence>
<feature type="region of interest" description="Disordered" evidence="13">
    <location>
        <begin position="419"/>
        <end position="438"/>
    </location>
</feature>
<dbReference type="PROSITE" id="PS50835">
    <property type="entry name" value="IG_LIKE"/>
    <property type="match status" value="1"/>
</dbReference>
<evidence type="ECO:0000256" key="10">
    <source>
        <dbReference type="ARBA" id="ARBA00023157"/>
    </source>
</evidence>
<dbReference type="InterPro" id="IPR032675">
    <property type="entry name" value="LRR_dom_sf"/>
</dbReference>
<keyword evidence="4 14" id="KW-0812">Transmembrane</keyword>
<evidence type="ECO:0000256" key="4">
    <source>
        <dbReference type="ARBA" id="ARBA00022692"/>
    </source>
</evidence>
<dbReference type="InterPro" id="IPR036179">
    <property type="entry name" value="Ig-like_dom_sf"/>
</dbReference>
<keyword evidence="11" id="KW-0325">Glycoprotein</keyword>
<dbReference type="GO" id="GO:0016020">
    <property type="term" value="C:membrane"/>
    <property type="evidence" value="ECO:0007669"/>
    <property type="project" value="UniProtKB-SubCell"/>
</dbReference>
<dbReference type="PANTHER" id="PTHR24368">
    <property type="entry name" value="AMPHOTERIN-INDUCED PROTEIN"/>
    <property type="match status" value="1"/>
</dbReference>
<keyword evidence="10" id="KW-1015">Disulfide bond</keyword>
<dbReference type="RefSeq" id="XP_028262960.1">
    <property type="nucleotide sequence ID" value="XM_028407159.1"/>
</dbReference>
<sequence>MMGVSLCSSFITLPLALLLVAMTVNGQFIGSRLDCHNTCVCASNIISCPKMNLTSVPSELSRYTAVLDLSFNFITKLRAEWTPYSLSRLHTLLLNNNGLSFLSSEAFVKVKRLRHLDLSSNNINYLDELIFEPLEHLEVLLLYNNRISQIDRTAFTGLNRLQRLYLSHNQISRFPMELVKERSRLETLRLLDVSSNRIKSMPLIELQALPAWIKNGLYFHNNSLTCNCELYKVVAQWHLKEFSSATDFKSSHICLIPGPQKEKMATMDLDKAYLNCSEVKVQDKEAFLEQFLVLECDTRQKDMVKRWSLPANTLLSPSNKTAVMRPDGSLQIGPLRAEDSGVYTCYATSDSFNETLYVTVVVFNGTKSGGLENLKTAYTTLVACLLTIVMVFIYLYLTPCRCAFCPGQALEKSEQRESLHSSTASLSQAHDKTAQESAEGGGFPYRHVAFLEPKDQLEQNGRLNPIGEEEEEWQGENRGRRRSDAESVSSVCSDTPMVV</sequence>
<dbReference type="Pfam" id="PF13855">
    <property type="entry name" value="LRR_8"/>
    <property type="match status" value="1"/>
</dbReference>
<dbReference type="InterPro" id="IPR003591">
    <property type="entry name" value="Leu-rich_rpt_typical-subtyp"/>
</dbReference>
<evidence type="ECO:0000256" key="8">
    <source>
        <dbReference type="ARBA" id="ARBA00022989"/>
    </source>
</evidence>
<dbReference type="OrthoDB" id="676979at2759"/>
<dbReference type="PROSITE" id="PS51450">
    <property type="entry name" value="LRR"/>
    <property type="match status" value="2"/>
</dbReference>
<dbReference type="InterPro" id="IPR013783">
    <property type="entry name" value="Ig-like_fold"/>
</dbReference>
<name>A0A6P7I4L8_9TELE</name>
<dbReference type="SUPFAM" id="SSF52058">
    <property type="entry name" value="L domain-like"/>
    <property type="match status" value="1"/>
</dbReference>
<dbReference type="InterPro" id="IPR003599">
    <property type="entry name" value="Ig_sub"/>
</dbReference>
<evidence type="ECO:0000256" key="13">
    <source>
        <dbReference type="SAM" id="MobiDB-lite"/>
    </source>
</evidence>
<dbReference type="InterPro" id="IPR001611">
    <property type="entry name" value="Leu-rich_rpt"/>
</dbReference>
<dbReference type="InParanoid" id="A0A6P7I4L8"/>
<evidence type="ECO:0000256" key="1">
    <source>
        <dbReference type="ARBA" id="ARBA00004479"/>
    </source>
</evidence>
<keyword evidence="9 14" id="KW-0472">Membrane</keyword>